<dbReference type="Proteomes" id="UP000536195">
    <property type="component" value="Unassembled WGS sequence"/>
</dbReference>
<dbReference type="Pfam" id="PF01337">
    <property type="entry name" value="Barstar"/>
    <property type="match status" value="1"/>
</dbReference>
<reference evidence="2 3" key="1">
    <citation type="submission" date="2020-08" db="EMBL/GenBank/DDBJ databases">
        <title>Genomic Encyclopedia of Type Strains, Phase IV (KMG-V): Genome sequencing to study the core and pangenomes of soil and plant-associated prokaryotes.</title>
        <authorList>
            <person name="Whitman W."/>
        </authorList>
    </citation>
    <scope>NUCLEOTIDE SEQUENCE [LARGE SCALE GENOMIC DNA]</scope>
    <source>
        <strain evidence="2 3">C11</strain>
    </source>
</reference>
<accession>A0A7J9S6R6</accession>
<dbReference type="RefSeq" id="WP_184230915.1">
    <property type="nucleotide sequence ID" value="NZ_JACHEC010000004.1"/>
</dbReference>
<dbReference type="Gene3D" id="3.30.370.10">
    <property type="entry name" value="Barstar-like"/>
    <property type="match status" value="1"/>
</dbReference>
<organism evidence="2 3">
    <name type="scientific">Methanococcus maripaludis</name>
    <name type="common">Methanococcus deltae</name>
    <dbReference type="NCBI Taxonomy" id="39152"/>
    <lineage>
        <taxon>Archaea</taxon>
        <taxon>Methanobacteriati</taxon>
        <taxon>Methanobacteriota</taxon>
        <taxon>Methanomada group</taxon>
        <taxon>Methanococci</taxon>
        <taxon>Methanococcales</taxon>
        <taxon>Methanococcaceae</taxon>
        <taxon>Methanococcus</taxon>
    </lineage>
</organism>
<dbReference type="InterPro" id="IPR000468">
    <property type="entry name" value="Barstar"/>
</dbReference>
<comment type="caution">
    <text evidence="2">The sequence shown here is derived from an EMBL/GenBank/DDBJ whole genome shotgun (WGS) entry which is preliminary data.</text>
</comment>
<protein>
    <submittedName>
        <fullName evidence="2">RNAse (Barnase) inhibitor barstar</fullName>
    </submittedName>
</protein>
<evidence type="ECO:0000313" key="2">
    <source>
        <dbReference type="EMBL" id="MBB6402497.1"/>
    </source>
</evidence>
<gene>
    <name evidence="2" type="ORF">HNP92_001820</name>
</gene>
<dbReference type="SUPFAM" id="SSF52038">
    <property type="entry name" value="Barstar-related"/>
    <property type="match status" value="1"/>
</dbReference>
<sequence length="158" mass="18612">MNDAQHISFIFCDKSQLDEFIEKLIFKNSRSYVTKVNGSVCNNLDGLFSEFKQAFKFPNYFGYNWAAFDECLNDLDWIDTDAYFLIIADMDKVLPNDQINFERLLKYLSEAVNEWTKGRNYDGFPSEKVPFHIYVHALEENRTELTKKIKGTSFDKRL</sequence>
<dbReference type="InterPro" id="IPR035905">
    <property type="entry name" value="Barstar-like_sf"/>
</dbReference>
<evidence type="ECO:0000313" key="3">
    <source>
        <dbReference type="Proteomes" id="UP000536195"/>
    </source>
</evidence>
<dbReference type="AlphaFoldDB" id="A0A7J9S6R6"/>
<dbReference type="EMBL" id="JACHEC010000004">
    <property type="protein sequence ID" value="MBB6402497.1"/>
    <property type="molecule type" value="Genomic_DNA"/>
</dbReference>
<proteinExistence type="predicted"/>
<feature type="domain" description="Barstar (barnase inhibitor)" evidence="1">
    <location>
        <begin position="34"/>
        <end position="133"/>
    </location>
</feature>
<evidence type="ECO:0000259" key="1">
    <source>
        <dbReference type="Pfam" id="PF01337"/>
    </source>
</evidence>
<name>A0A7J9S6R6_METMI</name>